<gene>
    <name evidence="2" type="ORF">I0K15_18900</name>
</gene>
<accession>A0A7S9LR93</accession>
<evidence type="ECO:0000313" key="3">
    <source>
        <dbReference type="Proteomes" id="UP000594800"/>
    </source>
</evidence>
<dbReference type="KEGG" id="poz:I0K15_18900"/>
<feature type="chain" id="PRO_5032705907" evidence="1">
    <location>
        <begin position="18"/>
        <end position="58"/>
    </location>
</feature>
<feature type="signal peptide" evidence="1">
    <location>
        <begin position="1"/>
        <end position="17"/>
    </location>
</feature>
<dbReference type="RefSeq" id="WP_196103028.1">
    <property type="nucleotide sequence ID" value="NZ_CP064942.1"/>
</dbReference>
<dbReference type="Proteomes" id="UP000594800">
    <property type="component" value="Chromosome"/>
</dbReference>
<keyword evidence="3" id="KW-1185">Reference proteome</keyword>
<dbReference type="AlphaFoldDB" id="A0A7S9LR93"/>
<reference evidence="2 3" key="1">
    <citation type="submission" date="2020-11" db="EMBL/GenBank/DDBJ databases">
        <title>Description of Pontivivens ytuae sp. nov. isolated from deep sea sediment of Mariana Trench.</title>
        <authorList>
            <person name="Wang Z."/>
            <person name="Sun Q.-L."/>
            <person name="Xu X.-D."/>
            <person name="Tang Y.-Z."/>
            <person name="Zhang J."/>
        </authorList>
    </citation>
    <scope>NUCLEOTIDE SEQUENCE [LARGE SCALE GENOMIC DNA]</scope>
    <source>
        <strain evidence="2 3">MT2928</strain>
    </source>
</reference>
<dbReference type="EMBL" id="CP064942">
    <property type="protein sequence ID" value="QPH53819.1"/>
    <property type="molecule type" value="Genomic_DNA"/>
</dbReference>
<proteinExistence type="predicted"/>
<protein>
    <submittedName>
        <fullName evidence="2">Uncharacterized protein</fullName>
    </submittedName>
</protein>
<keyword evidence="1" id="KW-0732">Signal</keyword>
<evidence type="ECO:0000313" key="2">
    <source>
        <dbReference type="EMBL" id="QPH53819.1"/>
    </source>
</evidence>
<evidence type="ECO:0000256" key="1">
    <source>
        <dbReference type="SAM" id="SignalP"/>
    </source>
</evidence>
<organism evidence="2 3">
    <name type="scientific">Pontivivens ytuae</name>
    <dbReference type="NCBI Taxonomy" id="2789856"/>
    <lineage>
        <taxon>Bacteria</taxon>
        <taxon>Pseudomonadati</taxon>
        <taxon>Pseudomonadota</taxon>
        <taxon>Alphaproteobacteria</taxon>
        <taxon>Rhodobacterales</taxon>
        <taxon>Paracoccaceae</taxon>
        <taxon>Pontivivens</taxon>
    </lineage>
</organism>
<sequence length="58" mass="6255">MKLVLALLIALSPGAFAQQTLLSGDSYDLRSGTVPLVLSDGDIESFRTEIADHRLPIE</sequence>
<name>A0A7S9LR93_9RHOB</name>